<feature type="chain" id="PRO_5041334647" evidence="3">
    <location>
        <begin position="25"/>
        <end position="174"/>
    </location>
</feature>
<feature type="region of interest" description="Disordered" evidence="1">
    <location>
        <begin position="32"/>
        <end position="80"/>
    </location>
</feature>
<evidence type="ECO:0000256" key="2">
    <source>
        <dbReference type="SAM" id="Phobius"/>
    </source>
</evidence>
<proteinExistence type="predicted"/>
<sequence length="174" mass="18536">MEMSLKLDLRLLLGIFIFFRLLFAQGNSSDSTILPSTTSNSSTTPPTSSSSTTPPTSSSSTTRPTSSSSTTPPTPSNSIQSDDELISILQIVAIAIGLSLICINTIATIFTCLYMKLRKKTTWEGGGEAAEEAARYTEKYAALWEAKKAQRAKAETPESAEASDTKGSKDAPSN</sequence>
<dbReference type="AlphaFoldDB" id="A0AA36DFA1"/>
<feature type="compositionally biased region" description="Low complexity" evidence="1">
    <location>
        <begin position="35"/>
        <end position="71"/>
    </location>
</feature>
<feature type="non-terminal residue" evidence="4">
    <location>
        <position position="1"/>
    </location>
</feature>
<evidence type="ECO:0000256" key="3">
    <source>
        <dbReference type="SAM" id="SignalP"/>
    </source>
</evidence>
<keyword evidence="2" id="KW-0812">Transmembrane</keyword>
<gene>
    <name evidence="4" type="ORF">MSPICULIGERA_LOCUS24625</name>
</gene>
<evidence type="ECO:0000256" key="1">
    <source>
        <dbReference type="SAM" id="MobiDB-lite"/>
    </source>
</evidence>
<feature type="compositionally biased region" description="Basic and acidic residues" evidence="1">
    <location>
        <begin position="163"/>
        <end position="174"/>
    </location>
</feature>
<organism evidence="4 5">
    <name type="scientific">Mesorhabditis spiculigera</name>
    <dbReference type="NCBI Taxonomy" id="96644"/>
    <lineage>
        <taxon>Eukaryota</taxon>
        <taxon>Metazoa</taxon>
        <taxon>Ecdysozoa</taxon>
        <taxon>Nematoda</taxon>
        <taxon>Chromadorea</taxon>
        <taxon>Rhabditida</taxon>
        <taxon>Rhabditina</taxon>
        <taxon>Rhabditomorpha</taxon>
        <taxon>Rhabditoidea</taxon>
        <taxon>Rhabditidae</taxon>
        <taxon>Mesorhabditinae</taxon>
        <taxon>Mesorhabditis</taxon>
    </lineage>
</organism>
<protein>
    <submittedName>
        <fullName evidence="4">Uncharacterized protein</fullName>
    </submittedName>
</protein>
<keyword evidence="5" id="KW-1185">Reference proteome</keyword>
<accession>A0AA36DFA1</accession>
<reference evidence="4" key="1">
    <citation type="submission" date="2023-06" db="EMBL/GenBank/DDBJ databases">
        <authorList>
            <person name="Delattre M."/>
        </authorList>
    </citation>
    <scope>NUCLEOTIDE SEQUENCE</scope>
    <source>
        <strain evidence="4">AF72</strain>
    </source>
</reference>
<keyword evidence="2" id="KW-0472">Membrane</keyword>
<feature type="region of interest" description="Disordered" evidence="1">
    <location>
        <begin position="148"/>
        <end position="174"/>
    </location>
</feature>
<keyword evidence="3" id="KW-0732">Signal</keyword>
<keyword evidence="2" id="KW-1133">Transmembrane helix</keyword>
<evidence type="ECO:0000313" key="4">
    <source>
        <dbReference type="EMBL" id="CAJ0586629.1"/>
    </source>
</evidence>
<name>A0AA36DFA1_9BILA</name>
<feature type="signal peptide" evidence="3">
    <location>
        <begin position="1"/>
        <end position="24"/>
    </location>
</feature>
<dbReference type="EMBL" id="CATQJA010002709">
    <property type="protein sequence ID" value="CAJ0586629.1"/>
    <property type="molecule type" value="Genomic_DNA"/>
</dbReference>
<feature type="transmembrane region" description="Helical" evidence="2">
    <location>
        <begin position="85"/>
        <end position="114"/>
    </location>
</feature>
<evidence type="ECO:0000313" key="5">
    <source>
        <dbReference type="Proteomes" id="UP001177023"/>
    </source>
</evidence>
<comment type="caution">
    <text evidence="4">The sequence shown here is derived from an EMBL/GenBank/DDBJ whole genome shotgun (WGS) entry which is preliminary data.</text>
</comment>
<dbReference type="Proteomes" id="UP001177023">
    <property type="component" value="Unassembled WGS sequence"/>
</dbReference>